<dbReference type="RefSeq" id="WP_148222416.1">
    <property type="nucleotide sequence ID" value="NZ_CP174189.1"/>
</dbReference>
<dbReference type="AlphaFoldDB" id="A0AB36BYU9"/>
<gene>
    <name evidence="2" type="ORF">G5T23_03265</name>
</gene>
<dbReference type="Proteomes" id="UP000488776">
    <property type="component" value="Unassembled WGS sequence"/>
</dbReference>
<organism evidence="2 3">
    <name type="scientific">Bifidobacterium bifidum</name>
    <dbReference type="NCBI Taxonomy" id="1681"/>
    <lineage>
        <taxon>Bacteria</taxon>
        <taxon>Bacillati</taxon>
        <taxon>Actinomycetota</taxon>
        <taxon>Actinomycetes</taxon>
        <taxon>Bifidobacteriales</taxon>
        <taxon>Bifidobacteriaceae</taxon>
        <taxon>Bifidobacterium</taxon>
    </lineage>
</organism>
<proteinExistence type="predicted"/>
<accession>A0AB36BYU9</accession>
<evidence type="ECO:0000313" key="2">
    <source>
        <dbReference type="EMBL" id="NGG36073.1"/>
    </source>
</evidence>
<feature type="transmembrane region" description="Helical" evidence="1">
    <location>
        <begin position="36"/>
        <end position="54"/>
    </location>
</feature>
<comment type="caution">
    <text evidence="2">The sequence shown here is derived from an EMBL/GenBank/DDBJ whole genome shotgun (WGS) entry which is preliminary data.</text>
</comment>
<protein>
    <submittedName>
        <fullName evidence="2">Uncharacterized protein</fullName>
    </submittedName>
</protein>
<evidence type="ECO:0000313" key="3">
    <source>
        <dbReference type="Proteomes" id="UP000488776"/>
    </source>
</evidence>
<dbReference type="EMBL" id="JAAJBJ010000002">
    <property type="protein sequence ID" value="NGG36073.1"/>
    <property type="molecule type" value="Genomic_DNA"/>
</dbReference>
<feature type="transmembrane region" description="Helical" evidence="1">
    <location>
        <begin position="61"/>
        <end position="82"/>
    </location>
</feature>
<keyword evidence="1" id="KW-1133">Transmembrane helix</keyword>
<keyword evidence="1" id="KW-0472">Membrane</keyword>
<sequence>MSSTRRLQAITGNAGFFAVDINVIVVFSPYRGSTVVAAASSATLTVVSCAGAIPNGDSANILAIDIAFIFVFDIHTVLLWTLPDNCLS</sequence>
<reference evidence="2 3" key="1">
    <citation type="submission" date="2020-02" db="EMBL/GenBank/DDBJ databases">
        <title>Antibiotic susceptibility profiles of lactic acid bacteria isolated from the human vagina and genetic basis of atypical resistances.</title>
        <authorList>
            <person name="Sirichoat A."/>
            <person name="Florez A.B."/>
            <person name="Vazquez L."/>
            <person name="Buppasiri P."/>
            <person name="Panya M."/>
            <person name="Lulitanond V."/>
            <person name="Mayo B."/>
        </authorList>
    </citation>
    <scope>NUCLEOTIDE SEQUENCE [LARGE SCALE GENOMIC DNA]</scope>
    <source>
        <strain evidence="2 3">VA07-1AN</strain>
    </source>
</reference>
<feature type="transmembrane region" description="Helical" evidence="1">
    <location>
        <begin position="12"/>
        <end position="30"/>
    </location>
</feature>
<name>A0AB36BYU9_BIFBI</name>
<evidence type="ECO:0000256" key="1">
    <source>
        <dbReference type="SAM" id="Phobius"/>
    </source>
</evidence>
<keyword evidence="1" id="KW-0812">Transmembrane</keyword>